<evidence type="ECO:0000313" key="2">
    <source>
        <dbReference type="EMBL" id="KCZ94245.1"/>
    </source>
</evidence>
<proteinExistence type="predicted"/>
<gene>
    <name evidence="2" type="ORF">HJO_02685</name>
</gene>
<dbReference type="Proteomes" id="UP000025171">
    <property type="component" value="Unassembled WGS sequence"/>
</dbReference>
<organism evidence="2 3">
    <name type="scientific">Hyphomonas johnsonii MHS-2</name>
    <dbReference type="NCBI Taxonomy" id="1280950"/>
    <lineage>
        <taxon>Bacteria</taxon>
        <taxon>Pseudomonadati</taxon>
        <taxon>Pseudomonadota</taxon>
        <taxon>Alphaproteobacteria</taxon>
        <taxon>Hyphomonadales</taxon>
        <taxon>Hyphomonadaceae</taxon>
        <taxon>Hyphomonas</taxon>
    </lineage>
</organism>
<keyword evidence="2" id="KW-0223">Dioxygenase</keyword>
<keyword evidence="2" id="KW-0560">Oxidoreductase</keyword>
<dbReference type="STRING" id="1280950.HJO_02685"/>
<feature type="domain" description="VOC" evidence="1">
    <location>
        <begin position="1"/>
        <end position="122"/>
    </location>
</feature>
<dbReference type="SUPFAM" id="SSF54593">
    <property type="entry name" value="Glyoxalase/Bleomycin resistance protein/Dihydroxybiphenyl dioxygenase"/>
    <property type="match status" value="1"/>
</dbReference>
<dbReference type="EMBL" id="ARYK01000001">
    <property type="protein sequence ID" value="KCZ94245.1"/>
    <property type="molecule type" value="Genomic_DNA"/>
</dbReference>
<keyword evidence="3" id="KW-1185">Reference proteome</keyword>
<protein>
    <submittedName>
        <fullName evidence="2">Dioxygenase</fullName>
    </submittedName>
</protein>
<dbReference type="Gene3D" id="3.10.180.10">
    <property type="entry name" value="2,3-Dihydroxybiphenyl 1,2-Dioxygenase, domain 1"/>
    <property type="match status" value="1"/>
</dbReference>
<comment type="caution">
    <text evidence="2">The sequence shown here is derived from an EMBL/GenBank/DDBJ whole genome shotgun (WGS) entry which is preliminary data.</text>
</comment>
<dbReference type="PROSITE" id="PS51819">
    <property type="entry name" value="VOC"/>
    <property type="match status" value="1"/>
</dbReference>
<name>A0A059FU60_9PROT</name>
<sequence length="125" mass="13543">MIGYAVIGSDDIDSAGKFYDPIAQLLGARRIHAFDRGIFYGVTEFELAVVTPFNGEAMRPGNGTMVALKAPSRKVVNEVHALALETGGIDEGAPGIRRREESGFYGAYFRDPEGNKLCVYRMGPA</sequence>
<dbReference type="PANTHER" id="PTHR35006">
    <property type="entry name" value="GLYOXALASE FAMILY PROTEIN (AFU_ORTHOLOGUE AFUA_5G14830)"/>
    <property type="match status" value="1"/>
</dbReference>
<dbReference type="PANTHER" id="PTHR35006:SF2">
    <property type="entry name" value="GLYOXALASE FAMILY PROTEIN (AFU_ORTHOLOGUE AFUA_5G14830)"/>
    <property type="match status" value="1"/>
</dbReference>
<dbReference type="eggNOG" id="COG0346">
    <property type="taxonomic scope" value="Bacteria"/>
</dbReference>
<accession>A0A059FU60</accession>
<dbReference type="InterPro" id="IPR029068">
    <property type="entry name" value="Glyas_Bleomycin-R_OHBP_Dase"/>
</dbReference>
<evidence type="ECO:0000259" key="1">
    <source>
        <dbReference type="PROSITE" id="PS51819"/>
    </source>
</evidence>
<evidence type="ECO:0000313" key="3">
    <source>
        <dbReference type="Proteomes" id="UP000025171"/>
    </source>
</evidence>
<reference evidence="2 3" key="1">
    <citation type="journal article" date="2014" name="Antonie Van Leeuwenhoek">
        <title>Hyphomonas beringensis sp. nov. and Hyphomonas chukchiensis sp. nov., isolated from surface seawater of the Bering Sea and Chukchi Sea.</title>
        <authorList>
            <person name="Li C."/>
            <person name="Lai Q."/>
            <person name="Li G."/>
            <person name="Dong C."/>
            <person name="Wang J."/>
            <person name="Liao Y."/>
            <person name="Shao Z."/>
        </authorList>
    </citation>
    <scope>NUCLEOTIDE SEQUENCE [LARGE SCALE GENOMIC DNA]</scope>
    <source>
        <strain evidence="2 3">MHS-2</strain>
    </source>
</reference>
<dbReference type="PATRIC" id="fig|1280950.3.peg.548"/>
<dbReference type="RefSeq" id="WP_051618050.1">
    <property type="nucleotide sequence ID" value="NZ_ARYK01000001.1"/>
</dbReference>
<dbReference type="AlphaFoldDB" id="A0A059FU60"/>
<dbReference type="GO" id="GO:0051213">
    <property type="term" value="F:dioxygenase activity"/>
    <property type="evidence" value="ECO:0007669"/>
    <property type="project" value="UniProtKB-KW"/>
</dbReference>
<dbReference type="CDD" id="cd07262">
    <property type="entry name" value="VOC_like"/>
    <property type="match status" value="1"/>
</dbReference>
<dbReference type="InterPro" id="IPR037523">
    <property type="entry name" value="VOC_core"/>
</dbReference>
<dbReference type="OrthoDB" id="9807407at2"/>